<dbReference type="RefSeq" id="WP_126158579.1">
    <property type="nucleotide sequence ID" value="NZ_RQXW01000008.1"/>
</dbReference>
<evidence type="ECO:0000313" key="3">
    <source>
        <dbReference type="Proteomes" id="UP000283087"/>
    </source>
</evidence>
<keyword evidence="3" id="KW-1185">Reference proteome</keyword>
<evidence type="ECO:0000313" key="2">
    <source>
        <dbReference type="EMBL" id="RTE65656.1"/>
    </source>
</evidence>
<gene>
    <name evidence="2" type="ORF">EH243_10290</name>
</gene>
<dbReference type="EMBL" id="RQXW01000008">
    <property type="protein sequence ID" value="RTE65656.1"/>
    <property type="molecule type" value="Genomic_DNA"/>
</dbReference>
<protein>
    <submittedName>
        <fullName evidence="2">5'-nucleotidase</fullName>
    </submittedName>
</protein>
<name>A0A430KQB5_9GAMM</name>
<dbReference type="PANTHER" id="PTHR31367">
    <property type="entry name" value="CYTOSOLIC 5'-NUCLEOTIDASE 1 FAMILY MEMBER"/>
    <property type="match status" value="1"/>
</dbReference>
<dbReference type="AlphaFoldDB" id="A0A430KQB5"/>
<evidence type="ECO:0000256" key="1">
    <source>
        <dbReference type="SAM" id="MobiDB-lite"/>
    </source>
</evidence>
<reference evidence="2 3" key="1">
    <citation type="submission" date="2018-11" db="EMBL/GenBank/DDBJ databases">
        <title>The draft genome sequence of Amphritea opalescens ANRC-JH13T.</title>
        <authorList>
            <person name="Fang Z."/>
            <person name="Zhang Y."/>
            <person name="Han X."/>
        </authorList>
    </citation>
    <scope>NUCLEOTIDE SEQUENCE [LARGE SCALE GENOMIC DNA]</scope>
    <source>
        <strain evidence="2 3">ANRC-JH13</strain>
    </source>
</reference>
<proteinExistence type="predicted"/>
<feature type="compositionally biased region" description="Polar residues" evidence="1">
    <location>
        <begin position="288"/>
        <end position="302"/>
    </location>
</feature>
<dbReference type="OrthoDB" id="9778569at2"/>
<dbReference type="GO" id="GO:0000166">
    <property type="term" value="F:nucleotide binding"/>
    <property type="evidence" value="ECO:0007669"/>
    <property type="project" value="InterPro"/>
</dbReference>
<dbReference type="GO" id="GO:0008253">
    <property type="term" value="F:5'-nucleotidase activity"/>
    <property type="evidence" value="ECO:0007669"/>
    <property type="project" value="InterPro"/>
</dbReference>
<dbReference type="Pfam" id="PF06189">
    <property type="entry name" value="5-nucleotidase"/>
    <property type="match status" value="1"/>
</dbReference>
<dbReference type="PANTHER" id="PTHR31367:SF5">
    <property type="entry name" value="CYTOSOLIC 5'-NUCLEOTIDASE 1A"/>
    <property type="match status" value="1"/>
</dbReference>
<accession>A0A430KQB5</accession>
<dbReference type="GO" id="GO:0005737">
    <property type="term" value="C:cytoplasm"/>
    <property type="evidence" value="ECO:0007669"/>
    <property type="project" value="InterPro"/>
</dbReference>
<comment type="caution">
    <text evidence="2">The sequence shown here is derived from an EMBL/GenBank/DDBJ whole genome shotgun (WGS) entry which is preliminary data.</text>
</comment>
<feature type="region of interest" description="Disordered" evidence="1">
    <location>
        <begin position="287"/>
        <end position="316"/>
    </location>
</feature>
<sequence length="316" mass="35513">MSFDLDEVLVIGVSSRALFDLEHENSIYQQQDVEAYRRYQFEQENKVLGKGTAFYLVEALLSLNALSDERLVEVVVMSKNSPDTGLRILKSIQHYHLDITRSAFTGGEPLSPFLHAYSVDLLLTRHSDDAQIAIDTQDCAAALIYDPPESYQPDRDKIRIAFDADAVLFSDESEYIFKTEGLERFQQNESDNEDVALPDGPFAKLVRVLSRLNRKLGADVSPLRLSIVTARNGPAHLRVIKTLRAWDVNVDQAFFLGGMSKEPVLSALRPHIFFDDQPAHLLQASKRVPSSQVPYRSDSQIQGLPKTSIEDSETSE</sequence>
<organism evidence="2 3">
    <name type="scientific">Amphritea opalescens</name>
    <dbReference type="NCBI Taxonomy" id="2490544"/>
    <lineage>
        <taxon>Bacteria</taxon>
        <taxon>Pseudomonadati</taxon>
        <taxon>Pseudomonadota</taxon>
        <taxon>Gammaproteobacteria</taxon>
        <taxon>Oceanospirillales</taxon>
        <taxon>Oceanospirillaceae</taxon>
        <taxon>Amphritea</taxon>
    </lineage>
</organism>
<dbReference type="InterPro" id="IPR010394">
    <property type="entry name" value="5-nucleotidase"/>
</dbReference>
<dbReference type="GO" id="GO:0009117">
    <property type="term" value="P:nucleotide metabolic process"/>
    <property type="evidence" value="ECO:0007669"/>
    <property type="project" value="InterPro"/>
</dbReference>
<dbReference type="Proteomes" id="UP000283087">
    <property type="component" value="Unassembled WGS sequence"/>
</dbReference>
<dbReference type="GO" id="GO:0000287">
    <property type="term" value="F:magnesium ion binding"/>
    <property type="evidence" value="ECO:0007669"/>
    <property type="project" value="InterPro"/>
</dbReference>